<reference evidence="8 9" key="1">
    <citation type="submission" date="2021-05" db="EMBL/GenBank/DDBJ databases">
        <title>Complete genome of Nocardioides aquaticus KCTC 9944T isolated from meromictic and hypersaline Ekho Lake, Antarctica.</title>
        <authorList>
            <person name="Hwang K."/>
            <person name="Kim K.M."/>
            <person name="Choe H."/>
        </authorList>
    </citation>
    <scope>NUCLEOTIDE SEQUENCE [LARGE SCALE GENOMIC DNA]</scope>
    <source>
        <strain evidence="8 9">KCTC 9944</strain>
    </source>
</reference>
<proteinExistence type="inferred from homology"/>
<evidence type="ECO:0000259" key="7">
    <source>
        <dbReference type="Pfam" id="PF10502"/>
    </source>
</evidence>
<evidence type="ECO:0000256" key="6">
    <source>
        <dbReference type="RuleBase" id="RU362042"/>
    </source>
</evidence>
<comment type="subcellular location">
    <subcellularLocation>
        <location evidence="2">Cell membrane</location>
        <topology evidence="2">Single-pass type II membrane protein</topology>
    </subcellularLocation>
    <subcellularLocation>
        <location evidence="6">Membrane</location>
        <topology evidence="6">Single-pass type II membrane protein</topology>
    </subcellularLocation>
</comment>
<feature type="domain" description="Peptidase S26" evidence="7">
    <location>
        <begin position="15"/>
        <end position="157"/>
    </location>
</feature>
<organism evidence="8 9">
    <name type="scientific">Nocardioides aquaticus</name>
    <dbReference type="NCBI Taxonomy" id="160826"/>
    <lineage>
        <taxon>Bacteria</taxon>
        <taxon>Bacillati</taxon>
        <taxon>Actinomycetota</taxon>
        <taxon>Actinomycetes</taxon>
        <taxon>Propionibacteriales</taxon>
        <taxon>Nocardioidaceae</taxon>
        <taxon>Nocardioides</taxon>
    </lineage>
</organism>
<dbReference type="EMBL" id="CP075371">
    <property type="protein sequence ID" value="QVT79773.1"/>
    <property type="molecule type" value="Genomic_DNA"/>
</dbReference>
<dbReference type="InterPro" id="IPR000223">
    <property type="entry name" value="Pept_S26A_signal_pept_1"/>
</dbReference>
<dbReference type="InterPro" id="IPR019757">
    <property type="entry name" value="Pept_S26A_signal_pept_1_Lys-AS"/>
</dbReference>
<gene>
    <name evidence="8" type="primary">sipU_1</name>
    <name evidence="8" type="ORF">ENKNEFLB_02163</name>
</gene>
<dbReference type="PANTHER" id="PTHR43390">
    <property type="entry name" value="SIGNAL PEPTIDASE I"/>
    <property type="match status" value="1"/>
</dbReference>
<comment type="catalytic activity">
    <reaction evidence="1 6">
        <text>Cleavage of hydrophobic, N-terminal signal or leader sequences from secreted and periplasmic proteins.</text>
        <dbReference type="EC" id="3.4.21.89"/>
    </reaction>
</comment>
<protein>
    <recommendedName>
        <fullName evidence="4 6">Signal peptidase I</fullName>
        <ecNumber evidence="4 6">3.4.21.89</ecNumber>
    </recommendedName>
</protein>
<dbReference type="CDD" id="cd06530">
    <property type="entry name" value="S26_SPase_I"/>
    <property type="match status" value="1"/>
</dbReference>
<dbReference type="NCBIfam" id="TIGR02227">
    <property type="entry name" value="sigpep_I_bact"/>
    <property type="match status" value="1"/>
</dbReference>
<evidence type="ECO:0000313" key="8">
    <source>
        <dbReference type="EMBL" id="QVT79773.1"/>
    </source>
</evidence>
<evidence type="ECO:0000256" key="2">
    <source>
        <dbReference type="ARBA" id="ARBA00004401"/>
    </source>
</evidence>
<name>A0ABX8EMC9_9ACTN</name>
<dbReference type="GO" id="GO:0009003">
    <property type="term" value="F:signal peptidase activity"/>
    <property type="evidence" value="ECO:0007669"/>
    <property type="project" value="UniProtKB-EC"/>
</dbReference>
<dbReference type="PROSITE" id="PS00761">
    <property type="entry name" value="SPASE_I_3"/>
    <property type="match status" value="1"/>
</dbReference>
<dbReference type="EC" id="3.4.21.89" evidence="4 6"/>
<evidence type="ECO:0000256" key="4">
    <source>
        <dbReference type="ARBA" id="ARBA00013208"/>
    </source>
</evidence>
<keyword evidence="9" id="KW-1185">Reference proteome</keyword>
<comment type="similarity">
    <text evidence="3 6">Belongs to the peptidase S26 family.</text>
</comment>
<dbReference type="InterPro" id="IPR019533">
    <property type="entry name" value="Peptidase_S26"/>
</dbReference>
<dbReference type="Pfam" id="PF10502">
    <property type="entry name" value="Peptidase_S26"/>
    <property type="match status" value="1"/>
</dbReference>
<keyword evidence="6" id="KW-0645">Protease</keyword>
<dbReference type="InterPro" id="IPR019758">
    <property type="entry name" value="Pept_S26A_signal_pept_1_CS"/>
</dbReference>
<evidence type="ECO:0000256" key="1">
    <source>
        <dbReference type="ARBA" id="ARBA00000677"/>
    </source>
</evidence>
<dbReference type="PROSITE" id="PS00501">
    <property type="entry name" value="SPASE_I_1"/>
    <property type="match status" value="1"/>
</dbReference>
<dbReference type="Proteomes" id="UP000679307">
    <property type="component" value="Chromosome"/>
</dbReference>
<evidence type="ECO:0000256" key="5">
    <source>
        <dbReference type="ARBA" id="ARBA00022801"/>
    </source>
</evidence>
<evidence type="ECO:0000256" key="3">
    <source>
        <dbReference type="ARBA" id="ARBA00009370"/>
    </source>
</evidence>
<evidence type="ECO:0000313" key="9">
    <source>
        <dbReference type="Proteomes" id="UP000679307"/>
    </source>
</evidence>
<accession>A0ABX8EMC9</accession>
<sequence length="161" mass="16965">MRPGAAALALTLVVGGSTGLVWAVRTSVVTPVRIDSASMAPTLEPGDVVLVSRWAPDVDDLAHGDLVVFADPREGRRTIKRVVGLPGESVVVLDGVLHVDGAPVEEPWVDPATVDGYYSRTFEVPGQHVFVLGDNRGNSVDSRDYGAVDAEDLRGTVLLGP</sequence>
<dbReference type="PROSITE" id="PS00760">
    <property type="entry name" value="SPASE_I_2"/>
    <property type="match status" value="1"/>
</dbReference>
<dbReference type="PANTHER" id="PTHR43390:SF1">
    <property type="entry name" value="CHLOROPLAST PROCESSING PEPTIDASE"/>
    <property type="match status" value="1"/>
</dbReference>
<dbReference type="InterPro" id="IPR019756">
    <property type="entry name" value="Pept_S26A_signal_pept_1_Ser-AS"/>
</dbReference>
<keyword evidence="5 6" id="KW-0378">Hydrolase</keyword>